<dbReference type="STRING" id="1411141.GCA_001590885_01275"/>
<dbReference type="Gene3D" id="2.60.120.620">
    <property type="entry name" value="q2cbj1_9rhob like domain"/>
    <property type="match status" value="1"/>
</dbReference>
<sequence length="385" mass="42473">MNNTLFLHPDRLSVSEFAALCEQQLTLSDYPLAADAQKKVLIYRAQTLLDSAQTDKVAVFSELHRALSSGPGVLVIKNAYPDLAVIARHNRVFEAIFQAESANGGGGDHFAAAGSNGRIWNSLQKAAEQDADAFIDYYANPTLALVSEAWLGPWYQMTAQVNVVRPGGKAQQPHRDYHLGFQENRDVQRFPLPLQQLSQYLTLQGAVAHSAMPLESGPTQLLPFSQRYAGGYLAWRQPAFIDYFQRHAIQLPLEQGDALFFNPALFHAAGDNLTADRMRIANLLQISSAFGKPMETVNRLRLLQAIYPALRQRHRQGGLGEAGLAALVAAAADGYSFPTNLDSDPPIGGLAPQTQQQLLLQALDEDWDAPQFTQQLERQRQLRSA</sequence>
<keyword evidence="1" id="KW-0223">Dioxygenase</keyword>
<dbReference type="PANTHER" id="PTHR21308">
    <property type="entry name" value="PHYTANOYL-COA ALPHA-HYDROXYLASE"/>
    <property type="match status" value="1"/>
</dbReference>
<reference evidence="1 2" key="1">
    <citation type="submission" date="2017-06" db="EMBL/GenBank/DDBJ databases">
        <authorList>
            <consortium name="Pathogen Informatics"/>
        </authorList>
    </citation>
    <scope>NUCLEOTIDE SEQUENCE [LARGE SCALE GENOMIC DNA]</scope>
    <source>
        <strain evidence="1 2">NCTC12148</strain>
    </source>
</reference>
<dbReference type="InterPro" id="IPR047128">
    <property type="entry name" value="PhyH"/>
</dbReference>
<name>A0A240C1W1_SERFI</name>
<organism evidence="1 2">
    <name type="scientific">Serratia ficaria</name>
    <dbReference type="NCBI Taxonomy" id="61651"/>
    <lineage>
        <taxon>Bacteria</taxon>
        <taxon>Pseudomonadati</taxon>
        <taxon>Pseudomonadota</taxon>
        <taxon>Gammaproteobacteria</taxon>
        <taxon>Enterobacterales</taxon>
        <taxon>Yersiniaceae</taxon>
        <taxon>Serratia</taxon>
    </lineage>
</organism>
<dbReference type="GeneID" id="75027558"/>
<dbReference type="RefSeq" id="WP_095097429.1">
    <property type="nucleotide sequence ID" value="NZ_CAMIQD010000002.1"/>
</dbReference>
<evidence type="ECO:0000313" key="1">
    <source>
        <dbReference type="EMBL" id="SNW01323.1"/>
    </source>
</evidence>
<dbReference type="PANTHER" id="PTHR21308:SF8">
    <property type="entry name" value="PHYTANOYL-COA DIOXYGENASE FAMILY PROTEIN (AFU_ORTHOLOGUE AFUA_2G09620)"/>
    <property type="match status" value="1"/>
</dbReference>
<dbReference type="Proteomes" id="UP000215134">
    <property type="component" value="Chromosome 1"/>
</dbReference>
<keyword evidence="2" id="KW-1185">Reference proteome</keyword>
<protein>
    <submittedName>
        <fullName evidence="1">Phytanoyl-CoA dioxygenase (PhyH)</fullName>
    </submittedName>
</protein>
<keyword evidence="1" id="KW-0560">Oxidoreductase</keyword>
<dbReference type="InterPro" id="IPR008775">
    <property type="entry name" value="Phytyl_CoA_dOase-like"/>
</dbReference>
<dbReference type="GO" id="GO:0001561">
    <property type="term" value="P:fatty acid alpha-oxidation"/>
    <property type="evidence" value="ECO:0007669"/>
    <property type="project" value="InterPro"/>
</dbReference>
<dbReference type="GO" id="GO:0048244">
    <property type="term" value="F:phytanoyl-CoA dioxygenase activity"/>
    <property type="evidence" value="ECO:0007669"/>
    <property type="project" value="InterPro"/>
</dbReference>
<dbReference type="SUPFAM" id="SSF51197">
    <property type="entry name" value="Clavaminate synthase-like"/>
    <property type="match status" value="1"/>
</dbReference>
<accession>A0A240C1W1</accession>
<dbReference type="KEGG" id="sfj:SAMEA4384070_2406"/>
<dbReference type="EMBL" id="LT906479">
    <property type="protein sequence ID" value="SNW01323.1"/>
    <property type="molecule type" value="Genomic_DNA"/>
</dbReference>
<evidence type="ECO:0000313" key="2">
    <source>
        <dbReference type="Proteomes" id="UP000215134"/>
    </source>
</evidence>
<dbReference type="OrthoDB" id="3562306at2"/>
<dbReference type="AlphaFoldDB" id="A0A240C1W1"/>
<dbReference type="Pfam" id="PF05721">
    <property type="entry name" value="PhyH"/>
    <property type="match status" value="1"/>
</dbReference>
<gene>
    <name evidence="1" type="ORF">SAMEA4384070_02406</name>
</gene>
<proteinExistence type="predicted"/>